<dbReference type="Proteomes" id="UP001203069">
    <property type="component" value="Unassembled WGS sequence"/>
</dbReference>
<dbReference type="EMBL" id="JAKPBZ010000105">
    <property type="protein sequence ID" value="MCL2892009.1"/>
    <property type="molecule type" value="Genomic_DNA"/>
</dbReference>
<sequence>MKLLFLLLALLVTFYLFCLLGKLWLLSQRKARLHRSVFNRRRMPTALSTRKKRRERFLTSRSDGQEGESQGWDE</sequence>
<evidence type="ECO:0000313" key="2">
    <source>
        <dbReference type="EMBL" id="MCL2892009.1"/>
    </source>
</evidence>
<protein>
    <recommendedName>
        <fullName evidence="4">High mobility group protein Z</fullName>
    </recommendedName>
</protein>
<organism evidence="2 3">
    <name type="scientific">Brenneria tiliae</name>
    <dbReference type="NCBI Taxonomy" id="2914984"/>
    <lineage>
        <taxon>Bacteria</taxon>
        <taxon>Pseudomonadati</taxon>
        <taxon>Pseudomonadota</taxon>
        <taxon>Gammaproteobacteria</taxon>
        <taxon>Enterobacterales</taxon>
        <taxon>Pectobacteriaceae</taxon>
        <taxon>Brenneria</taxon>
    </lineage>
</organism>
<evidence type="ECO:0000256" key="1">
    <source>
        <dbReference type="SAM" id="MobiDB-lite"/>
    </source>
</evidence>
<reference evidence="2 3" key="1">
    <citation type="submission" date="2022-02" db="EMBL/GenBank/DDBJ databases">
        <title>Description of Brenneria tiliae sp. nov. isolated from symptomatic Tilia x moltkei and Tilia x europaea trees in the UK.</title>
        <authorList>
            <person name="Kile H."/>
        </authorList>
    </citation>
    <scope>NUCLEOTIDE SEQUENCE [LARGE SCALE GENOMIC DNA]</scope>
    <source>
        <strain evidence="2 3">MC1SB4.1</strain>
    </source>
</reference>
<evidence type="ECO:0008006" key="4">
    <source>
        <dbReference type="Google" id="ProtNLM"/>
    </source>
</evidence>
<feature type="compositionally biased region" description="Basic residues" evidence="1">
    <location>
        <begin position="45"/>
        <end position="55"/>
    </location>
</feature>
<gene>
    <name evidence="2" type="ORF">MFP26_04750</name>
</gene>
<proteinExistence type="predicted"/>
<keyword evidence="3" id="KW-1185">Reference proteome</keyword>
<dbReference type="RefSeq" id="WP_249243815.1">
    <property type="nucleotide sequence ID" value="NZ_JAKPBZ010000105.1"/>
</dbReference>
<comment type="caution">
    <text evidence="2">The sequence shown here is derived from an EMBL/GenBank/DDBJ whole genome shotgun (WGS) entry which is preliminary data.</text>
</comment>
<evidence type="ECO:0000313" key="3">
    <source>
        <dbReference type="Proteomes" id="UP001203069"/>
    </source>
</evidence>
<accession>A0ABT0MS41</accession>
<feature type="region of interest" description="Disordered" evidence="1">
    <location>
        <begin position="45"/>
        <end position="74"/>
    </location>
</feature>
<name>A0ABT0MS41_9GAMM</name>